<accession>A0A1G1WE59</accession>
<reference evidence="1 2" key="1">
    <citation type="journal article" date="2016" name="Nat. Commun.">
        <title>Thousands of microbial genomes shed light on interconnected biogeochemical processes in an aquifer system.</title>
        <authorList>
            <person name="Anantharaman K."/>
            <person name="Brown C.T."/>
            <person name="Hug L.A."/>
            <person name="Sharon I."/>
            <person name="Castelle C.J."/>
            <person name="Probst A.J."/>
            <person name="Thomas B.C."/>
            <person name="Singh A."/>
            <person name="Wilkins M.J."/>
            <person name="Karaoz U."/>
            <person name="Brodie E.L."/>
            <person name="Williams K.H."/>
            <person name="Hubbard S.S."/>
            <person name="Banfield J.F."/>
        </authorList>
    </citation>
    <scope>NUCLEOTIDE SEQUENCE [LARGE SCALE GENOMIC DNA]</scope>
</reference>
<name>A0A1G1WE59_9BACT</name>
<dbReference type="Proteomes" id="UP000177588">
    <property type="component" value="Unassembled WGS sequence"/>
</dbReference>
<organism evidence="1 2">
    <name type="scientific">Candidatus Woykebacteria bacterium RBG_16_44_10</name>
    <dbReference type="NCBI Taxonomy" id="1802597"/>
    <lineage>
        <taxon>Bacteria</taxon>
        <taxon>Candidatus Woykeibacteriota</taxon>
    </lineage>
</organism>
<evidence type="ECO:0000313" key="1">
    <source>
        <dbReference type="EMBL" id="OGY25982.1"/>
    </source>
</evidence>
<sequence length="85" mass="9857">MYLKNSFFIFSSFIVICRLYYSSNEEDILGCFLGNFLPVQPFHKVSKIETVLLNKLASEVRLSSTLASYRTIFSFKKTGRPCWTI</sequence>
<gene>
    <name evidence="1" type="ORF">A2Z24_02590</name>
</gene>
<dbReference type="EMBL" id="MHCT01000017">
    <property type="protein sequence ID" value="OGY25982.1"/>
    <property type="molecule type" value="Genomic_DNA"/>
</dbReference>
<proteinExistence type="predicted"/>
<dbReference type="AlphaFoldDB" id="A0A1G1WE59"/>
<evidence type="ECO:0000313" key="2">
    <source>
        <dbReference type="Proteomes" id="UP000177588"/>
    </source>
</evidence>
<comment type="caution">
    <text evidence="1">The sequence shown here is derived from an EMBL/GenBank/DDBJ whole genome shotgun (WGS) entry which is preliminary data.</text>
</comment>
<protein>
    <submittedName>
        <fullName evidence="1">Uncharacterized protein</fullName>
    </submittedName>
</protein>